<keyword evidence="5" id="KW-0408">Iron</keyword>
<proteinExistence type="predicted"/>
<dbReference type="PANTHER" id="PTHR16557:SF2">
    <property type="entry name" value="NUCLEIC ACID DIOXYGENASE ALKBH1"/>
    <property type="match status" value="1"/>
</dbReference>
<feature type="domain" description="Alpha-ketoglutarate-dependent dioxygenase AlkB-like" evidence="6">
    <location>
        <begin position="173"/>
        <end position="334"/>
    </location>
</feature>
<keyword evidence="8" id="KW-1185">Reference proteome</keyword>
<gene>
    <name evidence="7" type="ORF">ODALV1_LOCUS336</name>
</gene>
<keyword evidence="2" id="KW-0479">Metal-binding</keyword>
<dbReference type="InterPro" id="IPR004574">
    <property type="entry name" value="Alkb"/>
</dbReference>
<comment type="cofactor">
    <cofactor evidence="1">
        <name>Fe(2+)</name>
        <dbReference type="ChEBI" id="CHEBI:29033"/>
    </cofactor>
</comment>
<evidence type="ECO:0000259" key="6">
    <source>
        <dbReference type="Pfam" id="PF13532"/>
    </source>
</evidence>
<dbReference type="InterPro" id="IPR027450">
    <property type="entry name" value="AlkB-like"/>
</dbReference>
<dbReference type="Pfam" id="PF13532">
    <property type="entry name" value="2OG-FeII_Oxy_2"/>
    <property type="match status" value="1"/>
</dbReference>
<evidence type="ECO:0000256" key="5">
    <source>
        <dbReference type="ARBA" id="ARBA00023004"/>
    </source>
</evidence>
<sequence>MSDQPSDETVDVYRENFKYFKTLSKSPTSLLGVNNHNGKETINLCNGDVNDVKWSTDILLPYPNNDQPPVTNQEDSLLRREISYNSQCKCYGMWGLRSPKEWQVAELTFPKGLIVIKNPFTPIGQRYWISRTLLDFPHHVDYITNMDNLNRLHKIKEGKPVNKLADFKLDVCDRNFYSKLRWVTFGYHHDWNTKVYSEERRSKFPEDLADMVGYISQILGFSNFKAEAAIANYYHMDSTLSGHVDRSEVNQGAPLFSLSYGQSAIFLIGGKTKNERPQPVLLQSGDIAIMSGESRLSYHGVPKILPASSETWNMNDVTYPKPESPDRQDSHKRIKLYDACNTVTVDSTSPLSPYEHDCEHFKTTINDQSVLCRLQNMKWTPFLQNYISKSRINLNIRQVLFPGQISLVSEFE</sequence>
<evidence type="ECO:0000256" key="3">
    <source>
        <dbReference type="ARBA" id="ARBA00022964"/>
    </source>
</evidence>
<evidence type="ECO:0000256" key="2">
    <source>
        <dbReference type="ARBA" id="ARBA00022723"/>
    </source>
</evidence>
<evidence type="ECO:0000313" key="8">
    <source>
        <dbReference type="Proteomes" id="UP001642540"/>
    </source>
</evidence>
<keyword evidence="3" id="KW-0223">Dioxygenase</keyword>
<organism evidence="7 8">
    <name type="scientific">Orchesella dallaii</name>
    <dbReference type="NCBI Taxonomy" id="48710"/>
    <lineage>
        <taxon>Eukaryota</taxon>
        <taxon>Metazoa</taxon>
        <taxon>Ecdysozoa</taxon>
        <taxon>Arthropoda</taxon>
        <taxon>Hexapoda</taxon>
        <taxon>Collembola</taxon>
        <taxon>Entomobryomorpha</taxon>
        <taxon>Entomobryoidea</taxon>
        <taxon>Orchesellidae</taxon>
        <taxon>Orchesellinae</taxon>
        <taxon>Orchesella</taxon>
    </lineage>
</organism>
<dbReference type="Gene3D" id="2.60.120.590">
    <property type="entry name" value="Alpha-ketoglutarate-dependent dioxygenase AlkB-like"/>
    <property type="match status" value="1"/>
</dbReference>
<accession>A0ABP1PIC9</accession>
<evidence type="ECO:0000313" key="7">
    <source>
        <dbReference type="EMBL" id="CAL8068554.1"/>
    </source>
</evidence>
<protein>
    <recommendedName>
        <fullName evidence="6">Alpha-ketoglutarate-dependent dioxygenase AlkB-like domain-containing protein</fullName>
    </recommendedName>
</protein>
<evidence type="ECO:0000256" key="4">
    <source>
        <dbReference type="ARBA" id="ARBA00023002"/>
    </source>
</evidence>
<dbReference type="InterPro" id="IPR037151">
    <property type="entry name" value="AlkB-like_sf"/>
</dbReference>
<dbReference type="SUPFAM" id="SSF51197">
    <property type="entry name" value="Clavaminate synthase-like"/>
    <property type="match status" value="1"/>
</dbReference>
<name>A0ABP1PIC9_9HEXA</name>
<comment type="caution">
    <text evidence="7">The sequence shown here is derived from an EMBL/GenBank/DDBJ whole genome shotgun (WGS) entry which is preliminary data.</text>
</comment>
<reference evidence="7 8" key="1">
    <citation type="submission" date="2024-08" db="EMBL/GenBank/DDBJ databases">
        <authorList>
            <person name="Cucini C."/>
            <person name="Frati F."/>
        </authorList>
    </citation>
    <scope>NUCLEOTIDE SEQUENCE [LARGE SCALE GENOMIC DNA]</scope>
</reference>
<keyword evidence="4" id="KW-0560">Oxidoreductase</keyword>
<dbReference type="Proteomes" id="UP001642540">
    <property type="component" value="Unassembled WGS sequence"/>
</dbReference>
<evidence type="ECO:0000256" key="1">
    <source>
        <dbReference type="ARBA" id="ARBA00001954"/>
    </source>
</evidence>
<dbReference type="EMBL" id="CAXLJM020000001">
    <property type="protein sequence ID" value="CAL8068554.1"/>
    <property type="molecule type" value="Genomic_DNA"/>
</dbReference>
<dbReference type="PANTHER" id="PTHR16557">
    <property type="entry name" value="ALKYLATED DNA REPAIR PROTEIN ALKB-RELATED"/>
    <property type="match status" value="1"/>
</dbReference>